<feature type="compositionally biased region" description="Basic and acidic residues" evidence="5">
    <location>
        <begin position="2265"/>
        <end position="2274"/>
    </location>
</feature>
<keyword evidence="8" id="KW-1185">Reference proteome</keyword>
<evidence type="ECO:0000256" key="5">
    <source>
        <dbReference type="SAM" id="MobiDB-lite"/>
    </source>
</evidence>
<dbReference type="GO" id="GO:0072330">
    <property type="term" value="P:monocarboxylic acid biosynthetic process"/>
    <property type="evidence" value="ECO:0007669"/>
    <property type="project" value="UniProtKB-ARBA"/>
</dbReference>
<dbReference type="PANTHER" id="PTHR45527:SF1">
    <property type="entry name" value="FATTY ACID SYNTHASE"/>
    <property type="match status" value="1"/>
</dbReference>
<dbReference type="GO" id="GO:0017000">
    <property type="term" value="P:antibiotic biosynthetic process"/>
    <property type="evidence" value="ECO:0007669"/>
    <property type="project" value="UniProtKB-ARBA"/>
</dbReference>
<dbReference type="CDD" id="cd19540">
    <property type="entry name" value="LCL_NRPS-like"/>
    <property type="match status" value="1"/>
</dbReference>
<dbReference type="InterPro" id="IPR001242">
    <property type="entry name" value="Condensation_dom"/>
</dbReference>
<evidence type="ECO:0000256" key="4">
    <source>
        <dbReference type="ARBA" id="ARBA00022553"/>
    </source>
</evidence>
<reference evidence="7 8" key="1">
    <citation type="submission" date="2020-06" db="EMBL/GenBank/DDBJ databases">
        <title>Genome mining for natural products.</title>
        <authorList>
            <person name="Zhang B."/>
            <person name="Shi J."/>
            <person name="Ge H."/>
        </authorList>
    </citation>
    <scope>NUCLEOTIDE SEQUENCE [LARGE SCALE GENOMIC DNA]</scope>
    <source>
        <strain evidence="7 8">NA00687</strain>
    </source>
</reference>
<dbReference type="InterPro" id="IPR025110">
    <property type="entry name" value="AMP-bd_C"/>
</dbReference>
<dbReference type="InterPro" id="IPR029058">
    <property type="entry name" value="AB_hydrolase_fold"/>
</dbReference>
<dbReference type="GO" id="GO:0043041">
    <property type="term" value="P:amino acid activation for nonribosomal peptide biosynthetic process"/>
    <property type="evidence" value="ECO:0007669"/>
    <property type="project" value="TreeGrafter"/>
</dbReference>
<dbReference type="GO" id="GO:0005829">
    <property type="term" value="C:cytosol"/>
    <property type="evidence" value="ECO:0007669"/>
    <property type="project" value="TreeGrafter"/>
</dbReference>
<organism evidence="7 8">
    <name type="scientific">Streptomyces buecherae</name>
    <dbReference type="NCBI Taxonomy" id="2763006"/>
    <lineage>
        <taxon>Bacteria</taxon>
        <taxon>Bacillati</taxon>
        <taxon>Actinomycetota</taxon>
        <taxon>Actinomycetes</taxon>
        <taxon>Kitasatosporales</taxon>
        <taxon>Streptomycetaceae</taxon>
        <taxon>Streptomyces</taxon>
    </lineage>
</organism>
<comment type="cofactor">
    <cofactor evidence="1">
        <name>pantetheine 4'-phosphate</name>
        <dbReference type="ChEBI" id="CHEBI:47942"/>
    </cofactor>
</comment>
<dbReference type="InterPro" id="IPR000873">
    <property type="entry name" value="AMP-dep_synth/lig_dom"/>
</dbReference>
<dbReference type="SUPFAM" id="SSF56801">
    <property type="entry name" value="Acetyl-CoA synthetase-like"/>
    <property type="match status" value="2"/>
</dbReference>
<dbReference type="CDD" id="cd19543">
    <property type="entry name" value="DCL_NRPS"/>
    <property type="match status" value="1"/>
</dbReference>
<dbReference type="Gene3D" id="3.30.559.30">
    <property type="entry name" value="Nonribosomal peptide synthetase, condensation domain"/>
    <property type="match status" value="2"/>
</dbReference>
<dbReference type="Pfam" id="PF00975">
    <property type="entry name" value="Thioesterase"/>
    <property type="match status" value="1"/>
</dbReference>
<accession>A0A7H8N604</accession>
<feature type="domain" description="Carrier" evidence="6">
    <location>
        <begin position="982"/>
        <end position="1057"/>
    </location>
</feature>
<evidence type="ECO:0000256" key="2">
    <source>
        <dbReference type="ARBA" id="ARBA00006432"/>
    </source>
</evidence>
<dbReference type="GO" id="GO:0044550">
    <property type="term" value="P:secondary metabolite biosynthetic process"/>
    <property type="evidence" value="ECO:0007669"/>
    <property type="project" value="TreeGrafter"/>
</dbReference>
<dbReference type="GO" id="GO:0031177">
    <property type="term" value="F:phosphopantetheine binding"/>
    <property type="evidence" value="ECO:0007669"/>
    <property type="project" value="InterPro"/>
</dbReference>
<feature type="compositionally biased region" description="Basic and acidic residues" evidence="5">
    <location>
        <begin position="2027"/>
        <end position="2036"/>
    </location>
</feature>
<dbReference type="FunFam" id="1.10.1200.10:FF:000016">
    <property type="entry name" value="Non-ribosomal peptide synthase"/>
    <property type="match status" value="2"/>
</dbReference>
<dbReference type="InterPro" id="IPR023213">
    <property type="entry name" value="CAT-like_dom_sf"/>
</dbReference>
<dbReference type="GO" id="GO:0008610">
    <property type="term" value="P:lipid biosynthetic process"/>
    <property type="evidence" value="ECO:0007669"/>
    <property type="project" value="UniProtKB-ARBA"/>
</dbReference>
<dbReference type="Gene3D" id="3.40.50.980">
    <property type="match status" value="4"/>
</dbReference>
<dbReference type="Pfam" id="PF00501">
    <property type="entry name" value="AMP-binding"/>
    <property type="match status" value="2"/>
</dbReference>
<gene>
    <name evidence="7" type="ORF">HUT08_10715</name>
</gene>
<dbReference type="InterPro" id="IPR009081">
    <property type="entry name" value="PP-bd_ACP"/>
</dbReference>
<dbReference type="PROSITE" id="PS00455">
    <property type="entry name" value="AMP_BINDING"/>
    <property type="match status" value="2"/>
</dbReference>
<dbReference type="GO" id="GO:0003824">
    <property type="term" value="F:catalytic activity"/>
    <property type="evidence" value="ECO:0007669"/>
    <property type="project" value="InterPro"/>
</dbReference>
<dbReference type="Pfam" id="PF00668">
    <property type="entry name" value="Condensation"/>
    <property type="match status" value="2"/>
</dbReference>
<dbReference type="NCBIfam" id="TIGR01733">
    <property type="entry name" value="AA-adenyl-dom"/>
    <property type="match status" value="2"/>
</dbReference>
<dbReference type="RefSeq" id="WP_176161672.1">
    <property type="nucleotide sequence ID" value="NZ_CP054929.1"/>
</dbReference>
<sequence>MSSEHRGLSDIWPLSPLQEGLLFLSLFEERGAGLYMPQLVIELEGRVESDALRLAVDALVDRHATLRACFRLARKQGTPAQLIPATVRVPLAEHDLTGLPEGERAAELDRIMAADQAVPFDLAKPPLLRLTLIRRGQSRWRLVLTHHHILLDGWSVPPLVDELLTLYRQRGDATGLPPVVSYKSYLEWLGRQDRAAARAAWREALADLEGPTLVAPEAAGAVAGPARTTRTTLDAATTAELTARARAGLLTLNTVVRGAWALALAQLTGRDDVVFGVTVSHRPAEVPGVDQLVGLLINTLPARLRVRPGASLADQFADLQEEQAALLPHHGIGLTEIQQLAGHGALFDTLMVFQNYPTRPADAGARPRVVEAYDIDATHYPLALTVLPGDELTLRLDHQSEVFAAATADRLLDWVVRLLSAFAADPGQPLSAVDLLGPAERQRVLVEWNDTAHPVPDMTLVDLFEAQVARTPDLVAAAYGDSAHTFAALNERANKLARVLVARGAGPERLVGLTLRHSAEMMPAVLAIQKSGAAYVPIDPDYPGPRIAHLVSDSAPVTVVTTRADAAALPPGTPTLLLDDPAVVAEADAADGADLTDADRVAPLLPAHPVYVIYTSGSTGTPKGVVMEHRNAVNLFHNHRTEFFRPAAERAGARRLRLALTSSISFDASVAGMMWLLDGHELHLISDDCRYDPARFVRFTTERRIDLVDVTPSFAEQLLLAGLLEGPQHPRVLVLGGEAIGEALLAEVGRLSGVEAYNCYGPTECTADATSPQRLSDGGVQNIGRPVWNGRAFVLDAAYAPLPVGVVGELYIAGAGVSRGYLGRPGLTADRYVPCPFGVGERMYRTGDLVRWRDDGTLEYVGRADEQVKIRGFRVELGEIEAVLLQHPQVAQATVLARDGATGGGKRLVAYVVPPDGAGIAPTLGAGEFPAALRRFAAEKLPDYMVPAAVVVLAGLPLGPNGKLDRGGLPAPELAGLATSRAPRTALEERLCELVAETLGGARLGIDDSFFDLGGNSLLAMRLASRVRTVLDAELPVRAIFDTPTVAGLADKLGGAPAAGPPLRPRPRGAQAPTSFGQRRLWLLDTMDPVHSPYKIPLAIRLVGELDRDALRRALADVVARHEVLRTVYPERDGEPRQAVLAADQAAPDLVERPATAHELPDALVAETFRPFDLRTRPPLRATLFTHGPGESTLLLVVHHIAADGWSMRPLADDLSRAYAARRAGRAPDWQPLPVQYADYAAWQHERLGSEADPDSPLARQLAHWRDALAGLPDELALPTDRPRPATSARRGGAELFTVDAELHAALARLAAQRQASLFMVVHAALAALLHRLGAGTDIPIGTPVAGRADPALDDLVGFFVNSLVLRTDAAGDPAFGALLERVRQVDLAAYAHQDVPFERLVEVVNPTRVAGRNPLFQVELGVRENADEEPEFAGLTATSVPVGSAAVPFDLSFELSARTTEAGPAGMSGRLDYSTELFDPATARALVERLLRVLRQVAADPNRTIGSLDVLGDAERRCLLVEFNHSQRPTDLDDVVARVQQYAATAPDAVALVDDRGPVDYATLAGRASALAHRLAAAGAGRGAVVAVLARRSAAVPTALLGILGAGAAYLPLDPTGPTGRNADMLARSGATALLADPELSVKAGELVASVGGEVAVIALDDEADAPDALAPPVGTPDDLAYILFTSGTTGRPKGAMVHRRGMNNHLLAKAEDLALTAADNVLQNAPLSFDISIWQMLCALVVGGRTRIADDSLVADPDRLFGQVAAERVTGVEVVPSLLRTTLDTWDTTGEAPALPALRWLMVTGEALAADLCARWFARFPGIPLVNAYGPTECSDDVTHAWLTADAPPTAGQRVPIGSVIRNTELYVLDAHLRPMPLGAVGELYVGGVGVGYGYVGDAAKTADTFLPDPFSGRPGARLYRTGDQARYRPDGQLEFLGRNDHQVKIRGQRIELAEVEAALREADGVRDAVVTVRTDQGGHHRLVGYYTGDATPQDVRTHATGTLTAAMVPSVLVPLPALPLSDNGKVDRARLPEPDLPTPGAGRAPATEREQALCALFAEVLGVDRVGVDDDFFDLGGHSLLATRLAARVRARLGVRLPVRLLFEAPTVAGLAARLDTDDRAAGLNVLLPLRRTGSRPPLFCVHPGTGLAWPYARLVGLLDAEQPLYGLQARALTRPDLAPASTAEMAADYVEQIRSVTPHGPYLLLGWSSGGRIAHEVATRLRAGGERVALLALLDAEPAHHLAGPGGPDGRYEPTGSPRAHAPEVPHPPREPQAAPPADTATDPAAAPDPVAEAEFVAHLLHEAGLSATAWGEQPLTLAGLRQAAAEGTDAAPGTLGAALAAAESPLTGLESATLDALYATYRNEAGIGAEPPARPFDGDVLFFTAGRTTGREAATGATLAELWKPYVTGRVRDHVVDCQHLEMTAPGPLAEIAAVLGKHLTTVESATTRRP</sequence>
<dbReference type="InterPro" id="IPR006162">
    <property type="entry name" value="Ppantetheine_attach_site"/>
</dbReference>
<evidence type="ECO:0000256" key="1">
    <source>
        <dbReference type="ARBA" id="ARBA00001957"/>
    </source>
</evidence>
<feature type="compositionally biased region" description="Low complexity" evidence="5">
    <location>
        <begin position="2276"/>
        <end position="2291"/>
    </location>
</feature>
<feature type="region of interest" description="Disordered" evidence="5">
    <location>
        <begin position="2244"/>
        <end position="2291"/>
    </location>
</feature>
<dbReference type="InterPro" id="IPR045851">
    <property type="entry name" value="AMP-bd_C_sf"/>
</dbReference>
<dbReference type="InterPro" id="IPR020845">
    <property type="entry name" value="AMP-binding_CS"/>
</dbReference>
<dbReference type="PANTHER" id="PTHR45527">
    <property type="entry name" value="NONRIBOSOMAL PEPTIDE SYNTHETASE"/>
    <property type="match status" value="1"/>
</dbReference>
<dbReference type="Gene3D" id="1.10.1200.10">
    <property type="entry name" value="ACP-like"/>
    <property type="match status" value="1"/>
</dbReference>
<dbReference type="FunFam" id="3.30.300.30:FF:000010">
    <property type="entry name" value="Enterobactin synthetase component F"/>
    <property type="match status" value="1"/>
</dbReference>
<keyword evidence="3" id="KW-0596">Phosphopantetheine</keyword>
<dbReference type="EMBL" id="CP054929">
    <property type="protein sequence ID" value="QKW49937.1"/>
    <property type="molecule type" value="Genomic_DNA"/>
</dbReference>
<dbReference type="Proteomes" id="UP000509303">
    <property type="component" value="Chromosome"/>
</dbReference>
<comment type="similarity">
    <text evidence="2">Belongs to the ATP-dependent AMP-binding enzyme family.</text>
</comment>
<dbReference type="PROSITE" id="PS00012">
    <property type="entry name" value="PHOSPHOPANTETHEINE"/>
    <property type="match status" value="2"/>
</dbReference>
<evidence type="ECO:0000313" key="8">
    <source>
        <dbReference type="Proteomes" id="UP000509303"/>
    </source>
</evidence>
<dbReference type="SMART" id="SM00823">
    <property type="entry name" value="PKS_PP"/>
    <property type="match status" value="2"/>
</dbReference>
<dbReference type="SUPFAM" id="SSF53474">
    <property type="entry name" value="alpha/beta-Hydrolases"/>
    <property type="match status" value="1"/>
</dbReference>
<dbReference type="PROSITE" id="PS50075">
    <property type="entry name" value="CARRIER"/>
    <property type="match status" value="2"/>
</dbReference>
<evidence type="ECO:0000256" key="3">
    <source>
        <dbReference type="ARBA" id="ARBA00022450"/>
    </source>
</evidence>
<proteinExistence type="inferred from homology"/>
<dbReference type="SUPFAM" id="SSF47336">
    <property type="entry name" value="ACP-like"/>
    <property type="match status" value="2"/>
</dbReference>
<dbReference type="Gene3D" id="3.30.300.30">
    <property type="match status" value="2"/>
</dbReference>
<feature type="domain" description="Carrier" evidence="6">
    <location>
        <begin position="2047"/>
        <end position="2122"/>
    </location>
</feature>
<keyword evidence="4" id="KW-0597">Phosphoprotein</keyword>
<evidence type="ECO:0000259" key="6">
    <source>
        <dbReference type="PROSITE" id="PS50075"/>
    </source>
</evidence>
<name>A0A7H8N604_9ACTN</name>
<dbReference type="InterPro" id="IPR010071">
    <property type="entry name" value="AA_adenyl_dom"/>
</dbReference>
<dbReference type="InterPro" id="IPR001031">
    <property type="entry name" value="Thioesterase"/>
</dbReference>
<dbReference type="Pfam" id="PF13193">
    <property type="entry name" value="AMP-binding_C"/>
    <property type="match status" value="2"/>
</dbReference>
<dbReference type="InterPro" id="IPR036736">
    <property type="entry name" value="ACP-like_sf"/>
</dbReference>
<dbReference type="Pfam" id="PF00550">
    <property type="entry name" value="PP-binding"/>
    <property type="match status" value="2"/>
</dbReference>
<protein>
    <submittedName>
        <fullName evidence="7">Amino acid adenylation domain-containing protein</fullName>
    </submittedName>
</protein>
<dbReference type="SUPFAM" id="SSF52777">
    <property type="entry name" value="CoA-dependent acyltransferases"/>
    <property type="match status" value="4"/>
</dbReference>
<dbReference type="Gene3D" id="3.40.50.1820">
    <property type="entry name" value="alpha/beta hydrolase"/>
    <property type="match status" value="2"/>
</dbReference>
<feature type="region of interest" description="Disordered" evidence="5">
    <location>
        <begin position="2027"/>
        <end position="2047"/>
    </location>
</feature>
<dbReference type="Gene3D" id="3.30.559.10">
    <property type="entry name" value="Chloramphenicol acetyltransferase-like domain"/>
    <property type="match status" value="2"/>
</dbReference>
<dbReference type="CDD" id="cd05930">
    <property type="entry name" value="A_NRPS"/>
    <property type="match status" value="2"/>
</dbReference>
<dbReference type="FunFam" id="3.40.50.980:FF:000001">
    <property type="entry name" value="Non-ribosomal peptide synthetase"/>
    <property type="match status" value="1"/>
</dbReference>
<dbReference type="InterPro" id="IPR020806">
    <property type="entry name" value="PKS_PP-bd"/>
</dbReference>
<dbReference type="FunFam" id="2.30.38.10:FF:000001">
    <property type="entry name" value="Non-ribosomal peptide synthetase PvdI"/>
    <property type="match status" value="2"/>
</dbReference>
<dbReference type="Gene3D" id="2.30.38.10">
    <property type="entry name" value="Luciferase, Domain 3"/>
    <property type="match status" value="2"/>
</dbReference>
<evidence type="ECO:0000313" key="7">
    <source>
        <dbReference type="EMBL" id="QKW49937.1"/>
    </source>
</evidence>